<sequence length="406" mass="47638">MLRFPCPDGILRIGYVEEVFPKFYVNLHEKWQGFIVDLWETYARISGCDGFEFVKIDNYSKLFYTQLVLDEEPSEGHLGEVYAGRLFADAWGTLMNPSRLKYFKHSAVIAFEEVNFYTTTATTRSEKHEPVQHYIVFTPQAFAIVISLQLLVTVLTRRFRQTTPIFDILKSFCVIIFLLGFTSLMFFYSSAFKEAHYMFNDPPPINLETMQELLNSGKSKFIATESSVAEVYTSHYEIVPFLHDVTDRMCAKFDYYFTSMANQKYVQVHSFDLPDECLFKKITKEPHSATLNLPVYAALPFSFFIILNKTTPHRDVVRLNRLIRTVYNADMRESFYIRRYAPIKKQKKMMEERKIAGDQKHFKSLSLTYLAIPFIVYLGCIAICIVTFLFEYFFLMLLYKRLLRKV</sequence>
<feature type="non-terminal residue" evidence="2">
    <location>
        <position position="406"/>
    </location>
</feature>
<dbReference type="SUPFAM" id="SSF53850">
    <property type="entry name" value="Periplasmic binding protein-like II"/>
    <property type="match status" value="1"/>
</dbReference>
<gene>
    <name evidence="2" type="ORF">PMAYCL1PPCAC_31396</name>
</gene>
<evidence type="ECO:0000256" key="1">
    <source>
        <dbReference type="SAM" id="Phobius"/>
    </source>
</evidence>
<evidence type="ECO:0000313" key="2">
    <source>
        <dbReference type="EMBL" id="GMR61201.1"/>
    </source>
</evidence>
<organism evidence="2 3">
    <name type="scientific">Pristionchus mayeri</name>
    <dbReference type="NCBI Taxonomy" id="1317129"/>
    <lineage>
        <taxon>Eukaryota</taxon>
        <taxon>Metazoa</taxon>
        <taxon>Ecdysozoa</taxon>
        <taxon>Nematoda</taxon>
        <taxon>Chromadorea</taxon>
        <taxon>Rhabditida</taxon>
        <taxon>Rhabditina</taxon>
        <taxon>Diplogasteromorpha</taxon>
        <taxon>Diplogasteroidea</taxon>
        <taxon>Neodiplogasteridae</taxon>
        <taxon>Pristionchus</taxon>
    </lineage>
</organism>
<keyword evidence="3" id="KW-1185">Reference proteome</keyword>
<feature type="transmembrane region" description="Helical" evidence="1">
    <location>
        <begin position="134"/>
        <end position="156"/>
    </location>
</feature>
<name>A0AAN5IFM0_9BILA</name>
<dbReference type="AlphaFoldDB" id="A0AAN5IFM0"/>
<feature type="transmembrane region" description="Helical" evidence="1">
    <location>
        <begin position="374"/>
        <end position="399"/>
    </location>
</feature>
<protein>
    <submittedName>
        <fullName evidence="2">Uncharacterized protein</fullName>
    </submittedName>
</protein>
<proteinExistence type="predicted"/>
<reference evidence="3" key="1">
    <citation type="submission" date="2022-10" db="EMBL/GenBank/DDBJ databases">
        <title>Genome assembly of Pristionchus species.</title>
        <authorList>
            <person name="Yoshida K."/>
            <person name="Sommer R.J."/>
        </authorList>
    </citation>
    <scope>NUCLEOTIDE SEQUENCE [LARGE SCALE GENOMIC DNA]</scope>
    <source>
        <strain evidence="3">RS5460</strain>
    </source>
</reference>
<keyword evidence="1" id="KW-0472">Membrane</keyword>
<dbReference type="Proteomes" id="UP001328107">
    <property type="component" value="Unassembled WGS sequence"/>
</dbReference>
<evidence type="ECO:0000313" key="3">
    <source>
        <dbReference type="Proteomes" id="UP001328107"/>
    </source>
</evidence>
<comment type="caution">
    <text evidence="2">The sequence shown here is derived from an EMBL/GenBank/DDBJ whole genome shotgun (WGS) entry which is preliminary data.</text>
</comment>
<feature type="transmembrane region" description="Helical" evidence="1">
    <location>
        <begin position="168"/>
        <end position="188"/>
    </location>
</feature>
<dbReference type="EMBL" id="BTRK01000006">
    <property type="protein sequence ID" value="GMR61201.1"/>
    <property type="molecule type" value="Genomic_DNA"/>
</dbReference>
<keyword evidence="1" id="KW-0812">Transmembrane</keyword>
<accession>A0AAN5IFM0</accession>
<keyword evidence="1" id="KW-1133">Transmembrane helix</keyword>